<protein>
    <recommendedName>
        <fullName evidence="3">3-oxoacyl-ACP synthase</fullName>
    </recommendedName>
</protein>
<evidence type="ECO:0000313" key="1">
    <source>
        <dbReference type="EMBL" id="GAA4441217.1"/>
    </source>
</evidence>
<sequence>MNRITASCRITNRGVFVDGQLLKPFSGDDPVENLGAAYKGLALDYPKFYKMDLLAKAAFLGVEILKSNCPDLAGDADDDPAMLFANSESSSDTDLKFEESYGNNGLPSPSLFVYTLPNIAMGEVAIRNKWYGSQMFAVFPNFAPAYYADQARLLSDEGAKKWICGWIDVREKLDVLLFALDDAMLHEPELVTGIQHLYDN</sequence>
<keyword evidence="2" id="KW-1185">Reference proteome</keyword>
<organism evidence="1 2">
    <name type="scientific">Ravibacter arvi</name>
    <dbReference type="NCBI Taxonomy" id="2051041"/>
    <lineage>
        <taxon>Bacteria</taxon>
        <taxon>Pseudomonadati</taxon>
        <taxon>Bacteroidota</taxon>
        <taxon>Cytophagia</taxon>
        <taxon>Cytophagales</taxon>
        <taxon>Spirosomataceae</taxon>
        <taxon>Ravibacter</taxon>
    </lineage>
</organism>
<reference evidence="2" key="1">
    <citation type="journal article" date="2019" name="Int. J. Syst. Evol. Microbiol.">
        <title>The Global Catalogue of Microorganisms (GCM) 10K type strain sequencing project: providing services to taxonomists for standard genome sequencing and annotation.</title>
        <authorList>
            <consortium name="The Broad Institute Genomics Platform"/>
            <consortium name="The Broad Institute Genome Sequencing Center for Infectious Disease"/>
            <person name="Wu L."/>
            <person name="Ma J."/>
        </authorList>
    </citation>
    <scope>NUCLEOTIDE SEQUENCE [LARGE SCALE GENOMIC DNA]</scope>
    <source>
        <strain evidence="2">JCM 31920</strain>
    </source>
</reference>
<gene>
    <name evidence="1" type="ORF">GCM10023091_26150</name>
</gene>
<comment type="caution">
    <text evidence="1">The sequence shown here is derived from an EMBL/GenBank/DDBJ whole genome shotgun (WGS) entry which is preliminary data.</text>
</comment>
<dbReference type="EMBL" id="BAABEY010000025">
    <property type="protein sequence ID" value="GAA4441217.1"/>
    <property type="molecule type" value="Genomic_DNA"/>
</dbReference>
<evidence type="ECO:0000313" key="2">
    <source>
        <dbReference type="Proteomes" id="UP001501508"/>
    </source>
</evidence>
<proteinExistence type="predicted"/>
<dbReference type="RefSeq" id="WP_345029831.1">
    <property type="nucleotide sequence ID" value="NZ_BAABEY010000025.1"/>
</dbReference>
<dbReference type="Proteomes" id="UP001501508">
    <property type="component" value="Unassembled WGS sequence"/>
</dbReference>
<evidence type="ECO:0008006" key="3">
    <source>
        <dbReference type="Google" id="ProtNLM"/>
    </source>
</evidence>
<name>A0ABP8M2U3_9BACT</name>
<accession>A0ABP8M2U3</accession>